<sequence length="301" mass="33607">MAFLAPLPYTAKVNNAKITLKKFNSGLWPVKHDFFIFCILRPDKKTMDENFKQFDLSNRFFMVIAVLVLAVLVYFAGQLFYQQKMLDQQNNYQITVSGEGKVYAKPDIALVNLGVTTQGSTTEEVISKNTEKMNAVIKAVKDMGVEDKDIQTTTYSLSPLYNYTEAAGRIFQGYTLDQNIQVKIRDFEKVGEILQKATEAGSNLTGNLQFTIDDPEQFKQEARAKAIEKAKANAQNLAETSGIKLGKLINVYENYNYPVAYDSFAKLGMGGGISETSAPAPVIQPGQQEIQITINLTYQVK</sequence>
<dbReference type="InterPro" id="IPR007497">
    <property type="entry name" value="SIMPL/DUF541"/>
</dbReference>
<comment type="caution">
    <text evidence="2">The sequence shown here is derived from an EMBL/GenBank/DDBJ whole genome shotgun (WGS) entry which is preliminary data.</text>
</comment>
<keyword evidence="1" id="KW-0472">Membrane</keyword>
<dbReference type="Gene3D" id="3.30.70.2970">
    <property type="entry name" value="Protein of unknown function (DUF541), domain 2"/>
    <property type="match status" value="1"/>
</dbReference>
<dbReference type="Pfam" id="PF04402">
    <property type="entry name" value="SIMPL"/>
    <property type="match status" value="1"/>
</dbReference>
<protein>
    <recommendedName>
        <fullName evidence="4">26 kDa periplasmic immunogenic protein</fullName>
    </recommendedName>
</protein>
<evidence type="ECO:0000313" key="2">
    <source>
        <dbReference type="EMBL" id="OGJ05881.1"/>
    </source>
</evidence>
<dbReference type="Proteomes" id="UP000179274">
    <property type="component" value="Unassembled WGS sequence"/>
</dbReference>
<dbReference type="PANTHER" id="PTHR34387:SF1">
    <property type="entry name" value="PERIPLASMIC IMMUNOGENIC PROTEIN"/>
    <property type="match status" value="1"/>
</dbReference>
<name>A0A1F6YHM1_9BACT</name>
<dbReference type="AlphaFoldDB" id="A0A1F6YHM1"/>
<evidence type="ECO:0008006" key="4">
    <source>
        <dbReference type="Google" id="ProtNLM"/>
    </source>
</evidence>
<dbReference type="InterPro" id="IPR052022">
    <property type="entry name" value="26kDa_periplasmic_antigen"/>
</dbReference>
<keyword evidence="1" id="KW-1133">Transmembrane helix</keyword>
<feature type="transmembrane region" description="Helical" evidence="1">
    <location>
        <begin position="60"/>
        <end position="81"/>
    </location>
</feature>
<reference evidence="2 3" key="1">
    <citation type="journal article" date="2016" name="Nat. Commun.">
        <title>Thousands of microbial genomes shed light on interconnected biogeochemical processes in an aquifer system.</title>
        <authorList>
            <person name="Anantharaman K."/>
            <person name="Brown C.T."/>
            <person name="Hug L.A."/>
            <person name="Sharon I."/>
            <person name="Castelle C.J."/>
            <person name="Probst A.J."/>
            <person name="Thomas B.C."/>
            <person name="Singh A."/>
            <person name="Wilkins M.J."/>
            <person name="Karaoz U."/>
            <person name="Brodie E.L."/>
            <person name="Williams K.H."/>
            <person name="Hubbard S.S."/>
            <person name="Banfield J.F."/>
        </authorList>
    </citation>
    <scope>NUCLEOTIDE SEQUENCE [LARGE SCALE GENOMIC DNA]</scope>
</reference>
<dbReference type="PANTHER" id="PTHR34387">
    <property type="entry name" value="SLR1258 PROTEIN"/>
    <property type="match status" value="1"/>
</dbReference>
<evidence type="ECO:0000256" key="1">
    <source>
        <dbReference type="SAM" id="Phobius"/>
    </source>
</evidence>
<accession>A0A1F6YHM1</accession>
<gene>
    <name evidence="2" type="ORF">A2192_01390</name>
</gene>
<organism evidence="2 3">
    <name type="scientific">Candidatus Nomurabacteria bacterium RIFOXYA1_FULL_35_17</name>
    <dbReference type="NCBI Taxonomy" id="1801798"/>
    <lineage>
        <taxon>Bacteria</taxon>
        <taxon>Candidatus Nomuraibacteriota</taxon>
    </lineage>
</organism>
<keyword evidence="1" id="KW-0812">Transmembrane</keyword>
<dbReference type="EMBL" id="MFVW01000029">
    <property type="protein sequence ID" value="OGJ05881.1"/>
    <property type="molecule type" value="Genomic_DNA"/>
</dbReference>
<dbReference type="GO" id="GO:0006974">
    <property type="term" value="P:DNA damage response"/>
    <property type="evidence" value="ECO:0007669"/>
    <property type="project" value="TreeGrafter"/>
</dbReference>
<evidence type="ECO:0000313" key="3">
    <source>
        <dbReference type="Proteomes" id="UP000179274"/>
    </source>
</evidence>
<dbReference type="Gene3D" id="3.30.110.170">
    <property type="entry name" value="Protein of unknown function (DUF541), domain 1"/>
    <property type="match status" value="1"/>
</dbReference>
<proteinExistence type="predicted"/>